<dbReference type="SUPFAM" id="SSF53850">
    <property type="entry name" value="Periplasmic binding protein-like II"/>
    <property type="match status" value="1"/>
</dbReference>
<reference evidence="4" key="1">
    <citation type="submission" date="2010-11" db="EMBL/GenBank/DDBJ databases">
        <title>The complete genome of Mahella australiensis DSM 15567.</title>
        <authorList>
            <consortium name="US DOE Joint Genome Institute (JGI-PGF)"/>
            <person name="Lucas S."/>
            <person name="Copeland A."/>
            <person name="Lapidus A."/>
            <person name="Bruce D."/>
            <person name="Goodwin L."/>
            <person name="Pitluck S."/>
            <person name="Kyrpides N."/>
            <person name="Mavromatis K."/>
            <person name="Pagani I."/>
            <person name="Ivanova N."/>
            <person name="Teshima H."/>
            <person name="Brettin T."/>
            <person name="Detter J.C."/>
            <person name="Han C."/>
            <person name="Tapia R."/>
            <person name="Land M."/>
            <person name="Hauser L."/>
            <person name="Markowitz V."/>
            <person name="Cheng J.-F."/>
            <person name="Hugenholtz P."/>
            <person name="Woyke T."/>
            <person name="Wu D."/>
            <person name="Spring S."/>
            <person name="Pukall R."/>
            <person name="Steenblock K."/>
            <person name="Schneider S."/>
            <person name="Klenk H.-P."/>
            <person name="Eisen J.A."/>
        </authorList>
    </citation>
    <scope>NUCLEOTIDE SEQUENCE [LARGE SCALE GENOMIC DNA]</scope>
    <source>
        <strain evidence="4">DSM 15567 / CIP 107919 / 50-1 BON</strain>
    </source>
</reference>
<sequence>MFKHSKKTIVFLVVAVFVLSLTACGGGTPTTGSTGGGVEESTNIDDVEQSSQTGTVEEEKPYTVEVDPVKWKGKKISVWQTFPEEGDVQSDYGGKSQKQRREEFQQISGATVEIVQVPGEDYDKKVIAAISAGTGPDIVWFGPDKKPTWMLQKLLLPLSDYIDFNDEEFMKNTGWSKSVIDFYTLNGKVYGANGVQLAARIYYNKDLFEKNGLEDPYELYLNGQWTWDKFIELAQELTQDTNGDGKIDQWGYISWITRQWYYTNGVELIKWVDGKPKFGMDDPKAERALQARYDAIHKYKYMPEVWWDPGPQDRFWKGEIAMDYWGYWEMENMKKNMGDKLGMVPFPIGPDMEPGKKSADVAECIGCGIAACSKEPDLAALWLKWSSVSDPESKEAYEKKMADLYGGLEVYQVFLEAAENAVIDEVGGYGKLGDIIGTEIENPVMDGKKTPAQAIKAAAQKAQAEIDNIWKQAEAAGQ</sequence>
<feature type="region of interest" description="Disordered" evidence="1">
    <location>
        <begin position="28"/>
        <end position="61"/>
    </location>
</feature>
<organism evidence="3 4">
    <name type="scientific">Mahella australiensis (strain DSM 15567 / CIP 107919 / 50-1 BON)</name>
    <dbReference type="NCBI Taxonomy" id="697281"/>
    <lineage>
        <taxon>Bacteria</taxon>
        <taxon>Bacillati</taxon>
        <taxon>Bacillota</taxon>
        <taxon>Clostridia</taxon>
        <taxon>Thermoanaerobacterales</taxon>
        <taxon>Thermoanaerobacterales Family IV. Incertae Sedis</taxon>
        <taxon>Mahella</taxon>
    </lineage>
</organism>
<dbReference type="EMBL" id="CP002360">
    <property type="protein sequence ID" value="AEE96975.1"/>
    <property type="molecule type" value="Genomic_DNA"/>
</dbReference>
<dbReference type="Proteomes" id="UP000008457">
    <property type="component" value="Chromosome"/>
</dbReference>
<evidence type="ECO:0000256" key="1">
    <source>
        <dbReference type="SAM" id="MobiDB-lite"/>
    </source>
</evidence>
<protein>
    <submittedName>
        <fullName evidence="3">Extracellular solute-binding protein family 1</fullName>
    </submittedName>
</protein>
<dbReference type="InterPro" id="IPR050490">
    <property type="entry name" value="Bact_solute-bd_prot1"/>
</dbReference>
<dbReference type="OrthoDB" id="383937at2"/>
<accession>F4A0S9</accession>
<feature type="chain" id="PRO_5038682034" evidence="2">
    <location>
        <begin position="26"/>
        <end position="478"/>
    </location>
</feature>
<dbReference type="eggNOG" id="COG1653">
    <property type="taxonomic scope" value="Bacteria"/>
</dbReference>
<dbReference type="RefSeq" id="WP_013781403.1">
    <property type="nucleotide sequence ID" value="NC_015520.1"/>
</dbReference>
<evidence type="ECO:0000313" key="3">
    <source>
        <dbReference type="EMBL" id="AEE96975.1"/>
    </source>
</evidence>
<dbReference type="Gene3D" id="3.40.190.10">
    <property type="entry name" value="Periplasmic binding protein-like II"/>
    <property type="match status" value="1"/>
</dbReference>
<evidence type="ECO:0000313" key="4">
    <source>
        <dbReference type="Proteomes" id="UP000008457"/>
    </source>
</evidence>
<proteinExistence type="predicted"/>
<name>F4A0S9_MAHA5</name>
<feature type="signal peptide" evidence="2">
    <location>
        <begin position="1"/>
        <end position="25"/>
    </location>
</feature>
<feature type="compositionally biased region" description="Gly residues" evidence="1">
    <location>
        <begin position="28"/>
        <end position="38"/>
    </location>
</feature>
<dbReference type="Pfam" id="PF13416">
    <property type="entry name" value="SBP_bac_8"/>
    <property type="match status" value="1"/>
</dbReference>
<dbReference type="InterPro" id="IPR006059">
    <property type="entry name" value="SBP"/>
</dbReference>
<dbReference type="HOGENOM" id="CLU_613484_0_0_9"/>
<reference evidence="3 4" key="2">
    <citation type="journal article" date="2011" name="Stand. Genomic Sci.">
        <title>Complete genome sequence of Mahella australiensis type strain (50-1 BON).</title>
        <authorList>
            <person name="Sikorski J."/>
            <person name="Teshima H."/>
            <person name="Nolan M."/>
            <person name="Lucas S."/>
            <person name="Hammon N."/>
            <person name="Deshpande S."/>
            <person name="Cheng J.F."/>
            <person name="Pitluck S."/>
            <person name="Liolios K."/>
            <person name="Pagani I."/>
            <person name="Ivanova N."/>
            <person name="Huntemann M."/>
            <person name="Mavromatis K."/>
            <person name="Ovchinikova G."/>
            <person name="Pati A."/>
            <person name="Tapia R."/>
            <person name="Han C."/>
            <person name="Goodwin L."/>
            <person name="Chen A."/>
            <person name="Palaniappan K."/>
            <person name="Land M."/>
            <person name="Hauser L."/>
            <person name="Ngatchou-Djao O.D."/>
            <person name="Rohde M."/>
            <person name="Pukall R."/>
            <person name="Spring S."/>
            <person name="Abt B."/>
            <person name="Goker M."/>
            <person name="Detter J.C."/>
            <person name="Woyke T."/>
            <person name="Bristow J."/>
            <person name="Markowitz V."/>
            <person name="Hugenholtz P."/>
            <person name="Eisen J.A."/>
            <person name="Kyrpides N.C."/>
            <person name="Klenk H.P."/>
            <person name="Lapidus A."/>
        </authorList>
    </citation>
    <scope>NUCLEOTIDE SEQUENCE [LARGE SCALE GENOMIC DNA]</scope>
    <source>
        <strain evidence="4">DSM 15567 / CIP 107919 / 50-1 BON</strain>
    </source>
</reference>
<evidence type="ECO:0000256" key="2">
    <source>
        <dbReference type="SAM" id="SignalP"/>
    </source>
</evidence>
<dbReference type="PROSITE" id="PS51257">
    <property type="entry name" value="PROKAR_LIPOPROTEIN"/>
    <property type="match status" value="1"/>
</dbReference>
<dbReference type="AlphaFoldDB" id="F4A0S9"/>
<keyword evidence="2" id="KW-0732">Signal</keyword>
<dbReference type="PANTHER" id="PTHR43649">
    <property type="entry name" value="ARABINOSE-BINDING PROTEIN-RELATED"/>
    <property type="match status" value="1"/>
</dbReference>
<dbReference type="PANTHER" id="PTHR43649:SF30">
    <property type="entry name" value="ABC TRANSPORTER SUBSTRATE-BINDING PROTEIN"/>
    <property type="match status" value="1"/>
</dbReference>
<gene>
    <name evidence="3" type="ordered locus">Mahau_1794</name>
</gene>
<dbReference type="STRING" id="697281.Mahau_1794"/>
<keyword evidence="4" id="KW-1185">Reference proteome</keyword>
<dbReference type="KEGG" id="mas:Mahau_1794"/>